<organism evidence="2 3">
    <name type="scientific">Gryllus longicercus</name>
    <dbReference type="NCBI Taxonomy" id="2509291"/>
    <lineage>
        <taxon>Eukaryota</taxon>
        <taxon>Metazoa</taxon>
        <taxon>Ecdysozoa</taxon>
        <taxon>Arthropoda</taxon>
        <taxon>Hexapoda</taxon>
        <taxon>Insecta</taxon>
        <taxon>Pterygota</taxon>
        <taxon>Neoptera</taxon>
        <taxon>Polyneoptera</taxon>
        <taxon>Orthoptera</taxon>
        <taxon>Ensifera</taxon>
        <taxon>Gryllidea</taxon>
        <taxon>Grylloidea</taxon>
        <taxon>Gryllidae</taxon>
        <taxon>Gryllinae</taxon>
        <taxon>Gryllus</taxon>
    </lineage>
</organism>
<dbReference type="PANTHER" id="PTHR16231:SF4">
    <property type="entry name" value="COMM DOMAIN-CONTAINING PROTEIN 4"/>
    <property type="match status" value="1"/>
</dbReference>
<evidence type="ECO:0000313" key="3">
    <source>
        <dbReference type="Proteomes" id="UP001378592"/>
    </source>
</evidence>
<dbReference type="Pfam" id="PF21672">
    <property type="entry name" value="COMM_HN"/>
    <property type="match status" value="1"/>
</dbReference>
<protein>
    <recommendedName>
        <fullName evidence="1">COMM domain-containing protein</fullName>
    </recommendedName>
</protein>
<dbReference type="InterPro" id="IPR047155">
    <property type="entry name" value="COMMD4/6/7/8"/>
</dbReference>
<sequence>MRFRFCGDLDCPDWILAEINTLARMTSIKVKQLCQQVAKSLLGEEIYYEKVKKLASDSKFEVGDVKACVAAVAFVLSSSARHGVDEEALGSELQQLGLPREHSMAICRVYRDHVASITAHLQSSTLRLSRLQHVQWRVDVASECSVPKESEVRMHPEVQLSLDVRDTVADKSVNHRLVLSAEQLTMLISDLKRISSQMDSLQ</sequence>
<evidence type="ECO:0000313" key="2">
    <source>
        <dbReference type="EMBL" id="KAK7874105.1"/>
    </source>
</evidence>
<dbReference type="Pfam" id="PF07258">
    <property type="entry name" value="COMM_domain"/>
    <property type="match status" value="1"/>
</dbReference>
<keyword evidence="3" id="KW-1185">Reference proteome</keyword>
<accession>A0AAN9VYW5</accession>
<dbReference type="EMBL" id="JAZDUA010000005">
    <property type="protein sequence ID" value="KAK7874105.1"/>
    <property type="molecule type" value="Genomic_DNA"/>
</dbReference>
<gene>
    <name evidence="2" type="ORF">R5R35_004649</name>
</gene>
<dbReference type="PROSITE" id="PS51269">
    <property type="entry name" value="COMM"/>
    <property type="match status" value="1"/>
</dbReference>
<dbReference type="InterPro" id="IPR017920">
    <property type="entry name" value="COMM"/>
</dbReference>
<name>A0AAN9VYW5_9ORTH</name>
<feature type="domain" description="COMM" evidence="1">
    <location>
        <begin position="130"/>
        <end position="202"/>
    </location>
</feature>
<comment type="caution">
    <text evidence="2">The sequence shown here is derived from an EMBL/GenBank/DDBJ whole genome shotgun (WGS) entry which is preliminary data.</text>
</comment>
<dbReference type="Proteomes" id="UP001378592">
    <property type="component" value="Unassembled WGS sequence"/>
</dbReference>
<dbReference type="PANTHER" id="PTHR16231">
    <property type="entry name" value="COMM DOMAIN-CONTAINING PROTEIN 4-8 FAMILY MEMBER"/>
    <property type="match status" value="1"/>
</dbReference>
<proteinExistence type="predicted"/>
<dbReference type="AlphaFoldDB" id="A0AAN9VYW5"/>
<reference evidence="2 3" key="1">
    <citation type="submission" date="2024-03" db="EMBL/GenBank/DDBJ databases">
        <title>The genome assembly and annotation of the cricket Gryllus longicercus Weissman &amp; Gray.</title>
        <authorList>
            <person name="Szrajer S."/>
            <person name="Gray D."/>
            <person name="Ylla G."/>
        </authorList>
    </citation>
    <scope>NUCLEOTIDE SEQUENCE [LARGE SCALE GENOMIC DNA]</scope>
    <source>
        <strain evidence="2">DAG 2021-001</strain>
        <tissue evidence="2">Whole body minus gut</tissue>
    </source>
</reference>
<evidence type="ECO:0000259" key="1">
    <source>
        <dbReference type="PROSITE" id="PS51269"/>
    </source>
</evidence>